<dbReference type="Pfam" id="PF01490">
    <property type="entry name" value="Aa_trans"/>
    <property type="match status" value="1"/>
</dbReference>
<dbReference type="Proteomes" id="UP001182556">
    <property type="component" value="Unassembled WGS sequence"/>
</dbReference>
<comment type="similarity">
    <text evidence="2">Belongs to the amino acid/polyamine transporter 2 family.</text>
</comment>
<dbReference type="AlphaFoldDB" id="A0AAD9L922"/>
<organism evidence="9 10">
    <name type="scientific">Papiliotrema laurentii</name>
    <name type="common">Cryptococcus laurentii</name>
    <dbReference type="NCBI Taxonomy" id="5418"/>
    <lineage>
        <taxon>Eukaryota</taxon>
        <taxon>Fungi</taxon>
        <taxon>Dikarya</taxon>
        <taxon>Basidiomycota</taxon>
        <taxon>Agaricomycotina</taxon>
        <taxon>Tremellomycetes</taxon>
        <taxon>Tremellales</taxon>
        <taxon>Rhynchogastremaceae</taxon>
        <taxon>Papiliotrema</taxon>
    </lineage>
</organism>
<feature type="transmembrane region" description="Helical" evidence="7">
    <location>
        <begin position="174"/>
        <end position="194"/>
    </location>
</feature>
<evidence type="ECO:0000313" key="10">
    <source>
        <dbReference type="Proteomes" id="UP001182556"/>
    </source>
</evidence>
<evidence type="ECO:0000256" key="2">
    <source>
        <dbReference type="ARBA" id="ARBA00008066"/>
    </source>
</evidence>
<dbReference type="GO" id="GO:0015179">
    <property type="term" value="F:L-amino acid transmembrane transporter activity"/>
    <property type="evidence" value="ECO:0007669"/>
    <property type="project" value="TreeGrafter"/>
</dbReference>
<feature type="transmembrane region" description="Helical" evidence="7">
    <location>
        <begin position="201"/>
        <end position="225"/>
    </location>
</feature>
<sequence>MSTTTEPSSKIGRYPSEAGSATEKEAKGRDAANLEAGDVPLDVIAKLRIEEADHEIKYRTLSWQKAALLLFGEYVCLAILALSWSWSVLGWVAGFFVTFGMAIITWYTSYILWQWCMRHPEARDICDIARTLFPGKWGTLAFEFTAVMLLLNNIFLIGFHVFTGAKIFNTLSDSGACTVIFQVVTALLGILVSLPRTLHHVSLMSIASAASMAIAILLSLIFVGIEDHPGYGYGGNYPTLGEVTTSIGLPNGGPGFVAGFNAVLNITFLFIGQILYPSFIAEMKNPADFPKALAALTAMEMVLFCVTAAVGYYYMGQYSTAPSIGSLSQPWARKSAFVFVLIPTVVIGGIYSNIAAKFVFNRILGKTRHAHSHSVLGWSSWIAIVVFIWVVAFILGNVIPSMGDFLSIMSAAFDSFFGFIYWAVAYYHMNRGKLWSSPLKSTMTIINIFIFALGLFMLGPGLYTSVDAIIADYAGSIRKPFTCASNSL</sequence>
<dbReference type="InterPro" id="IPR013057">
    <property type="entry name" value="AA_transpt_TM"/>
</dbReference>
<gene>
    <name evidence="9" type="ORF">DB88DRAFT_48633</name>
</gene>
<dbReference type="PANTHER" id="PTHR22950:SF567">
    <property type="entry name" value="AMINO ACID TRANSPORTER TRANSMEMBRANE DOMAIN-CONTAINING PROTEIN"/>
    <property type="match status" value="1"/>
</dbReference>
<feature type="transmembrane region" description="Helical" evidence="7">
    <location>
        <begin position="92"/>
        <end position="113"/>
    </location>
</feature>
<evidence type="ECO:0000256" key="6">
    <source>
        <dbReference type="SAM" id="MobiDB-lite"/>
    </source>
</evidence>
<dbReference type="PANTHER" id="PTHR22950">
    <property type="entry name" value="AMINO ACID TRANSPORTER"/>
    <property type="match status" value="1"/>
</dbReference>
<feature type="transmembrane region" description="Helical" evidence="7">
    <location>
        <begin position="292"/>
        <end position="315"/>
    </location>
</feature>
<evidence type="ECO:0000256" key="5">
    <source>
        <dbReference type="ARBA" id="ARBA00023136"/>
    </source>
</evidence>
<comment type="caution">
    <text evidence="9">The sequence shown here is derived from an EMBL/GenBank/DDBJ whole genome shotgun (WGS) entry which is preliminary data.</text>
</comment>
<accession>A0AAD9L922</accession>
<evidence type="ECO:0000313" key="9">
    <source>
        <dbReference type="EMBL" id="KAK1927786.1"/>
    </source>
</evidence>
<dbReference type="GO" id="GO:0016020">
    <property type="term" value="C:membrane"/>
    <property type="evidence" value="ECO:0007669"/>
    <property type="project" value="UniProtKB-SubCell"/>
</dbReference>
<feature type="transmembrane region" description="Helical" evidence="7">
    <location>
        <begin position="445"/>
        <end position="463"/>
    </location>
</feature>
<feature type="transmembrane region" description="Helical" evidence="7">
    <location>
        <begin position="66"/>
        <end position="86"/>
    </location>
</feature>
<proteinExistence type="inferred from homology"/>
<feature type="transmembrane region" description="Helical" evidence="7">
    <location>
        <begin position="405"/>
        <end position="424"/>
    </location>
</feature>
<feature type="transmembrane region" description="Helical" evidence="7">
    <location>
        <begin position="140"/>
        <end position="162"/>
    </location>
</feature>
<feature type="transmembrane region" description="Helical" evidence="7">
    <location>
        <begin position="335"/>
        <end position="354"/>
    </location>
</feature>
<keyword evidence="10" id="KW-1185">Reference proteome</keyword>
<evidence type="ECO:0000259" key="8">
    <source>
        <dbReference type="Pfam" id="PF01490"/>
    </source>
</evidence>
<protein>
    <submittedName>
        <fullName evidence="9">Transmembrane amino acid transporter protein-domain-containing protein</fullName>
    </submittedName>
</protein>
<feature type="domain" description="Amino acid transporter transmembrane" evidence="8">
    <location>
        <begin position="60"/>
        <end position="462"/>
    </location>
</feature>
<evidence type="ECO:0000256" key="4">
    <source>
        <dbReference type="ARBA" id="ARBA00022989"/>
    </source>
</evidence>
<feature type="transmembrane region" description="Helical" evidence="7">
    <location>
        <begin position="375"/>
        <end position="399"/>
    </location>
</feature>
<keyword evidence="3 7" id="KW-0812">Transmembrane</keyword>
<keyword evidence="4 7" id="KW-1133">Transmembrane helix</keyword>
<dbReference type="EMBL" id="JAODAN010000001">
    <property type="protein sequence ID" value="KAK1927786.1"/>
    <property type="molecule type" value="Genomic_DNA"/>
</dbReference>
<evidence type="ECO:0000256" key="1">
    <source>
        <dbReference type="ARBA" id="ARBA00004141"/>
    </source>
</evidence>
<keyword evidence="5 7" id="KW-0472">Membrane</keyword>
<feature type="region of interest" description="Disordered" evidence="6">
    <location>
        <begin position="1"/>
        <end position="30"/>
    </location>
</feature>
<comment type="subcellular location">
    <subcellularLocation>
        <location evidence="1">Membrane</location>
        <topology evidence="1">Multi-pass membrane protein</topology>
    </subcellularLocation>
</comment>
<dbReference type="FunFam" id="1.20.1740.10:FF:000039">
    <property type="entry name" value="Neutral amino acid transporter (Eurofung)"/>
    <property type="match status" value="1"/>
</dbReference>
<evidence type="ECO:0000256" key="3">
    <source>
        <dbReference type="ARBA" id="ARBA00022692"/>
    </source>
</evidence>
<name>A0AAD9L922_PAPLA</name>
<reference evidence="9" key="1">
    <citation type="submission" date="2023-02" db="EMBL/GenBank/DDBJ databases">
        <title>Identification and recombinant expression of a fungal hydrolase from Papiliotrema laurentii that hydrolyzes apple cutin and clears colloidal polyester polyurethane.</title>
        <authorList>
            <consortium name="DOE Joint Genome Institute"/>
            <person name="Roman V.A."/>
            <person name="Bojanowski C."/>
            <person name="Crable B.R."/>
            <person name="Wagner D.N."/>
            <person name="Hung C.S."/>
            <person name="Nadeau L.J."/>
            <person name="Schratz L."/>
            <person name="Haridas S."/>
            <person name="Pangilinan J."/>
            <person name="Lipzen A."/>
            <person name="Na H."/>
            <person name="Yan M."/>
            <person name="Ng V."/>
            <person name="Grigoriev I.V."/>
            <person name="Spatafora J.W."/>
            <person name="Barlow D."/>
            <person name="Biffinger J."/>
            <person name="Kelley-Loughnane N."/>
            <person name="Varaljay V.A."/>
            <person name="Crookes-Goodson W.J."/>
        </authorList>
    </citation>
    <scope>NUCLEOTIDE SEQUENCE</scope>
    <source>
        <strain evidence="9">5307AH</strain>
    </source>
</reference>
<feature type="transmembrane region" description="Helical" evidence="7">
    <location>
        <begin position="256"/>
        <end position="280"/>
    </location>
</feature>
<evidence type="ECO:0000256" key="7">
    <source>
        <dbReference type="SAM" id="Phobius"/>
    </source>
</evidence>